<dbReference type="Proteomes" id="UP000187012">
    <property type="component" value="Unassembled WGS sequence"/>
</dbReference>
<reference evidence="6 7" key="1">
    <citation type="submission" date="2016-12" db="EMBL/GenBank/DDBJ databases">
        <authorList>
            <person name="Song W.-J."/>
            <person name="Kurnit D.M."/>
        </authorList>
    </citation>
    <scope>NUCLEOTIDE SEQUENCE [LARGE SCALE GENOMIC DNA]</scope>
    <source>
        <strain evidence="6 7">STM7296</strain>
    </source>
</reference>
<dbReference type="EC" id="3.1.6.6" evidence="6"/>
<evidence type="ECO:0000313" key="6">
    <source>
        <dbReference type="EMBL" id="SIT46412.1"/>
    </source>
</evidence>
<dbReference type="InterPro" id="IPR017785">
    <property type="entry name" value="Choline-sulfatase"/>
</dbReference>
<dbReference type="SUPFAM" id="SSF53649">
    <property type="entry name" value="Alkaline phosphatase-like"/>
    <property type="match status" value="1"/>
</dbReference>
<dbReference type="PANTHER" id="PTHR45953">
    <property type="entry name" value="IDURONATE 2-SULFATASE"/>
    <property type="match status" value="1"/>
</dbReference>
<dbReference type="Pfam" id="PF00884">
    <property type="entry name" value="Sulfatase"/>
    <property type="match status" value="1"/>
</dbReference>
<evidence type="ECO:0000256" key="2">
    <source>
        <dbReference type="ARBA" id="ARBA00022723"/>
    </source>
</evidence>
<keyword evidence="2" id="KW-0479">Metal-binding</keyword>
<evidence type="ECO:0000256" key="1">
    <source>
        <dbReference type="ARBA" id="ARBA00008779"/>
    </source>
</evidence>
<dbReference type="FunFam" id="3.40.720.10:FF:000032">
    <property type="entry name" value="Choline sulfatase"/>
    <property type="match status" value="1"/>
</dbReference>
<dbReference type="PROSITE" id="PS00149">
    <property type="entry name" value="SULFATASE_2"/>
    <property type="match status" value="1"/>
</dbReference>
<dbReference type="InterPro" id="IPR024607">
    <property type="entry name" value="Sulfatase_CS"/>
</dbReference>
<dbReference type="GO" id="GO:0046872">
    <property type="term" value="F:metal ion binding"/>
    <property type="evidence" value="ECO:0007669"/>
    <property type="project" value="UniProtKB-KW"/>
</dbReference>
<keyword evidence="3 6" id="KW-0378">Hydrolase</keyword>
<accession>A0A1N7SGF8</accession>
<feature type="domain" description="Choline sulfatase enzyme C-terminal" evidence="5">
    <location>
        <begin position="486"/>
        <end position="537"/>
    </location>
</feature>
<organism evidence="6 7">
    <name type="scientific">Paraburkholderia ribeironis</name>
    <dbReference type="NCBI Taxonomy" id="1247936"/>
    <lineage>
        <taxon>Bacteria</taxon>
        <taxon>Pseudomonadati</taxon>
        <taxon>Pseudomonadota</taxon>
        <taxon>Betaproteobacteria</taxon>
        <taxon>Burkholderiales</taxon>
        <taxon>Burkholderiaceae</taxon>
        <taxon>Paraburkholderia</taxon>
    </lineage>
</organism>
<dbReference type="Pfam" id="PF12411">
    <property type="entry name" value="Choline_sulf_C"/>
    <property type="match status" value="1"/>
</dbReference>
<dbReference type="STRING" id="1247936.BN2475_640085"/>
<gene>
    <name evidence="6" type="primary">betC</name>
    <name evidence="6" type="ORF">BN2475_640085</name>
</gene>
<dbReference type="GO" id="GO:0005737">
    <property type="term" value="C:cytoplasm"/>
    <property type="evidence" value="ECO:0007669"/>
    <property type="project" value="TreeGrafter"/>
</dbReference>
<comment type="similarity">
    <text evidence="1">Belongs to the sulfatase family.</text>
</comment>
<proteinExistence type="inferred from homology"/>
<dbReference type="EMBL" id="CYGX02000064">
    <property type="protein sequence ID" value="SIT46412.1"/>
    <property type="molecule type" value="Genomic_DNA"/>
</dbReference>
<evidence type="ECO:0000313" key="7">
    <source>
        <dbReference type="Proteomes" id="UP000187012"/>
    </source>
</evidence>
<evidence type="ECO:0000259" key="4">
    <source>
        <dbReference type="Pfam" id="PF00884"/>
    </source>
</evidence>
<dbReference type="InterPro" id="IPR017850">
    <property type="entry name" value="Alkaline_phosphatase_core_sf"/>
</dbReference>
<keyword evidence="7" id="KW-1185">Reference proteome</keyword>
<dbReference type="PANTHER" id="PTHR45953:SF1">
    <property type="entry name" value="IDURONATE 2-SULFATASE"/>
    <property type="match status" value="1"/>
</dbReference>
<dbReference type="GO" id="GO:0047753">
    <property type="term" value="F:choline-sulfatase activity"/>
    <property type="evidence" value="ECO:0007669"/>
    <property type="project" value="UniProtKB-EC"/>
</dbReference>
<dbReference type="AlphaFoldDB" id="A0A1N7SGF8"/>
<dbReference type="CDD" id="cd16032">
    <property type="entry name" value="choline-sulfatase"/>
    <property type="match status" value="1"/>
</dbReference>
<dbReference type="Gene3D" id="3.40.720.10">
    <property type="entry name" value="Alkaline Phosphatase, subunit A"/>
    <property type="match status" value="1"/>
</dbReference>
<name>A0A1N7SGF8_9BURK</name>
<protein>
    <submittedName>
        <fullName evidence="6">Choline-sulfatase</fullName>
        <ecNumber evidence="6">3.1.6.6</ecNumber>
    </submittedName>
</protein>
<sequence length="542" mass="60843">MTRSPAWLRACINSRITPAPTPAILFEARSMLETGKNILILMADQMTPFALAAYGHPVTKTPHLDRLAKQGVVFESAYCASPLCAPSRFSLLSGKLPSAIGAYDNAAEFPSQTLTFAHYLRAAGYRTVLSGKMHFCGADQLHGFEERLTTDIYPADFGWTPNWDDAKARPTWYHNMSSVIDAGPCVRTNQLDFDDEVTFTTRQKLFDIARERHAGKDVRPFCMVASLTHPHDPYAISQKYWDMVSDEEIDMPAYRDPLDAADPHSQRLRHVCDIDRTPPTDQQIRNARRAYYGAIAYVDDQFGAILEALEQSGLAQETVIVVTSDHGEMLGERGLWYKMTFFEGGCRVPLIVHAPQQFDAHRVQASVSHLDLLPTLVELARGTPPSVWPDTPDGRSLMPHLLGTPGGHDEALGEYLAEGAIAPIVMLRRGSFKFIHTPADPDQLYDVQADPLERENLAARSEYASDVAALRDEIAQRWNLAALHDQVLQSQRRRRFHFNATTQGKVASWDWQPRVDASQRYMRNHIDLDTLEAMARFPAVTR</sequence>
<dbReference type="NCBIfam" id="TIGR03417">
    <property type="entry name" value="chol_sulfatase"/>
    <property type="match status" value="1"/>
</dbReference>
<feature type="domain" description="Sulfatase N-terminal" evidence="4">
    <location>
        <begin position="36"/>
        <end position="380"/>
    </location>
</feature>
<dbReference type="InterPro" id="IPR025863">
    <property type="entry name" value="Choline_sulf_C_dom"/>
</dbReference>
<dbReference type="InterPro" id="IPR000917">
    <property type="entry name" value="Sulfatase_N"/>
</dbReference>
<evidence type="ECO:0000259" key="5">
    <source>
        <dbReference type="Pfam" id="PF12411"/>
    </source>
</evidence>
<evidence type="ECO:0000256" key="3">
    <source>
        <dbReference type="ARBA" id="ARBA00022801"/>
    </source>
</evidence>